<evidence type="ECO:0000256" key="1">
    <source>
        <dbReference type="ARBA" id="ARBA00005901"/>
    </source>
</evidence>
<dbReference type="Gene3D" id="3.30.2320.30">
    <property type="entry name" value="ATP synthase, E subunit, C-terminal"/>
    <property type="match status" value="1"/>
</dbReference>
<evidence type="ECO:0008006" key="6">
    <source>
        <dbReference type="Google" id="ProtNLM"/>
    </source>
</evidence>
<reference evidence="4 5" key="1">
    <citation type="submission" date="2019-12" db="EMBL/GenBank/DDBJ databases">
        <title>Sporaefaciens musculi gen. nov., sp. nov., a novel bacterium isolated from the caecum of an obese mouse.</title>
        <authorList>
            <person name="Rasmussen T.S."/>
            <person name="Streidl T."/>
            <person name="Hitch T.C.A."/>
            <person name="Wortmann E."/>
            <person name="Deptula P."/>
            <person name="Hansen M."/>
            <person name="Nielsen D.S."/>
            <person name="Clavel T."/>
            <person name="Vogensen F.K."/>
        </authorList>
    </citation>
    <scope>NUCLEOTIDE SEQUENCE [LARGE SCALE GENOMIC DNA]</scope>
    <source>
        <strain evidence="4 5">WCA-9-b2</strain>
    </source>
</reference>
<dbReference type="Pfam" id="PF01991">
    <property type="entry name" value="vATP-synt_E"/>
    <property type="match status" value="1"/>
</dbReference>
<protein>
    <recommendedName>
        <fullName evidence="6">V-type proton ATPase subunit E</fullName>
    </recommendedName>
</protein>
<comment type="similarity">
    <text evidence="1">Belongs to the V-ATPase E subunit family.</text>
</comment>
<dbReference type="AlphaFoldDB" id="A0A7X3SHJ3"/>
<dbReference type="SUPFAM" id="SSF160527">
    <property type="entry name" value="V-type ATPase subunit E-like"/>
    <property type="match status" value="1"/>
</dbReference>
<gene>
    <name evidence="4" type="ORF">GN277_02865</name>
</gene>
<dbReference type="GO" id="GO:0033178">
    <property type="term" value="C:proton-transporting two-sector ATPase complex, catalytic domain"/>
    <property type="evidence" value="ECO:0007669"/>
    <property type="project" value="InterPro"/>
</dbReference>
<keyword evidence="2" id="KW-0813">Transport</keyword>
<dbReference type="GO" id="GO:0046961">
    <property type="term" value="F:proton-transporting ATPase activity, rotational mechanism"/>
    <property type="evidence" value="ECO:0007669"/>
    <property type="project" value="InterPro"/>
</dbReference>
<evidence type="ECO:0000256" key="3">
    <source>
        <dbReference type="ARBA" id="ARBA00023065"/>
    </source>
</evidence>
<accession>A0A7X3SHJ3</accession>
<dbReference type="EMBL" id="WUQX01000001">
    <property type="protein sequence ID" value="MXP74397.1"/>
    <property type="molecule type" value="Genomic_DNA"/>
</dbReference>
<evidence type="ECO:0000313" key="4">
    <source>
        <dbReference type="EMBL" id="MXP74397.1"/>
    </source>
</evidence>
<evidence type="ECO:0000256" key="2">
    <source>
        <dbReference type="ARBA" id="ARBA00022448"/>
    </source>
</evidence>
<dbReference type="InterPro" id="IPR002842">
    <property type="entry name" value="ATPase_V1_Esu"/>
</dbReference>
<keyword evidence="3" id="KW-0406">Ion transport</keyword>
<keyword evidence="5" id="KW-1185">Reference proteome</keyword>
<comment type="caution">
    <text evidence="4">The sequence shown here is derived from an EMBL/GenBank/DDBJ whole genome shotgun (WGS) entry which is preliminary data.</text>
</comment>
<sequence>MAGLDKMKSQILNEARASADAKTAKANAEAEDILSTAKAEAEQRRSSISQKSAAEVANYKERVVSSIDLQHRTKILGAKQELIATVLDKAYETVTNLDDKEYFELILKLVGKYALPQEGEIFFGAADLKRMPTGFEQDAQEKAVANGGSLKVSRNGKNIENGFVLVYGGVEENCTLRAIFDAKRDELSDKVHRMLFS</sequence>
<name>A0A7X3SHJ3_9FIRM</name>
<proteinExistence type="inferred from homology"/>
<dbReference type="RefSeq" id="WP_159749667.1">
    <property type="nucleotide sequence ID" value="NZ_CATIFW010000027.1"/>
</dbReference>
<dbReference type="InterPro" id="IPR038495">
    <property type="entry name" value="ATPase_E_C"/>
</dbReference>
<evidence type="ECO:0000313" key="5">
    <source>
        <dbReference type="Proteomes" id="UP000460412"/>
    </source>
</evidence>
<organism evidence="4 5">
    <name type="scientific">Sporofaciens musculi</name>
    <dbReference type="NCBI Taxonomy" id="2681861"/>
    <lineage>
        <taxon>Bacteria</taxon>
        <taxon>Bacillati</taxon>
        <taxon>Bacillota</taxon>
        <taxon>Clostridia</taxon>
        <taxon>Lachnospirales</taxon>
        <taxon>Lachnospiraceae</taxon>
        <taxon>Sporofaciens</taxon>
    </lineage>
</organism>
<dbReference type="Gene3D" id="1.20.5.620">
    <property type="entry name" value="F1F0 ATP synthase subunit B, membrane domain"/>
    <property type="match status" value="1"/>
</dbReference>
<dbReference type="Proteomes" id="UP000460412">
    <property type="component" value="Unassembled WGS sequence"/>
</dbReference>